<name>A0A1H8AZ86_9SPHI</name>
<dbReference type="InterPro" id="IPR050570">
    <property type="entry name" value="Cell_wall_metabolism_enzyme"/>
</dbReference>
<organism evidence="4 5">
    <name type="scientific">Mucilaginibacter gossypiicola</name>
    <dbReference type="NCBI Taxonomy" id="551995"/>
    <lineage>
        <taxon>Bacteria</taxon>
        <taxon>Pseudomonadati</taxon>
        <taxon>Bacteroidota</taxon>
        <taxon>Sphingobacteriia</taxon>
        <taxon>Sphingobacteriales</taxon>
        <taxon>Sphingobacteriaceae</taxon>
        <taxon>Mucilaginibacter</taxon>
    </lineage>
</organism>
<reference evidence="5" key="1">
    <citation type="submission" date="2016-10" db="EMBL/GenBank/DDBJ databases">
        <authorList>
            <person name="Varghese N."/>
            <person name="Submissions S."/>
        </authorList>
    </citation>
    <scope>NUCLEOTIDE SEQUENCE [LARGE SCALE GENOMIC DNA]</scope>
    <source>
        <strain evidence="5">Gh-48</strain>
    </source>
</reference>
<evidence type="ECO:0000256" key="2">
    <source>
        <dbReference type="SAM" id="SignalP"/>
    </source>
</evidence>
<evidence type="ECO:0000256" key="1">
    <source>
        <dbReference type="ARBA" id="ARBA00022729"/>
    </source>
</evidence>
<gene>
    <name evidence="4" type="ORF">SAMN05192574_101699</name>
</gene>
<dbReference type="PANTHER" id="PTHR21666:SF289">
    <property type="entry name" value="L-ALA--D-GLU ENDOPEPTIDASE"/>
    <property type="match status" value="1"/>
</dbReference>
<evidence type="ECO:0000313" key="5">
    <source>
        <dbReference type="Proteomes" id="UP000198942"/>
    </source>
</evidence>
<dbReference type="AlphaFoldDB" id="A0A1H8AZ86"/>
<dbReference type="PANTHER" id="PTHR21666">
    <property type="entry name" value="PEPTIDASE-RELATED"/>
    <property type="match status" value="1"/>
</dbReference>
<feature type="chain" id="PRO_5011588074" evidence="2">
    <location>
        <begin position="22"/>
        <end position="157"/>
    </location>
</feature>
<dbReference type="GO" id="GO:0004222">
    <property type="term" value="F:metalloendopeptidase activity"/>
    <property type="evidence" value="ECO:0007669"/>
    <property type="project" value="TreeGrafter"/>
</dbReference>
<evidence type="ECO:0000259" key="3">
    <source>
        <dbReference type="Pfam" id="PF01551"/>
    </source>
</evidence>
<dbReference type="InterPro" id="IPR016047">
    <property type="entry name" value="M23ase_b-sheet_dom"/>
</dbReference>
<sequence>MKRTCYLVLAACLAMTGPAYAQVSLPLKHLRVTSSFGNRIHPLTGKDCFHEGVDLRAHSDTVYAAIPGRVASVGYHPFIGIFIKIQNGPLCAIYGHLSMCLVATGDSLACGIPIAISGATGRITAEHLHFSIRYYNGYINPLTFLSAALKNQETINH</sequence>
<protein>
    <submittedName>
        <fullName evidence="4">Murein DD-endopeptidase</fullName>
    </submittedName>
</protein>
<evidence type="ECO:0000313" key="4">
    <source>
        <dbReference type="EMBL" id="SEM75209.1"/>
    </source>
</evidence>
<dbReference type="STRING" id="551995.SAMN05192574_101699"/>
<dbReference type="InterPro" id="IPR011055">
    <property type="entry name" value="Dup_hybrid_motif"/>
</dbReference>
<keyword evidence="1 2" id="KW-0732">Signal</keyword>
<proteinExistence type="predicted"/>
<dbReference type="CDD" id="cd12797">
    <property type="entry name" value="M23_peptidase"/>
    <property type="match status" value="1"/>
</dbReference>
<dbReference type="RefSeq" id="WP_091207649.1">
    <property type="nucleotide sequence ID" value="NZ_FOCL01000001.1"/>
</dbReference>
<feature type="domain" description="M23ase beta-sheet core" evidence="3">
    <location>
        <begin position="49"/>
        <end position="141"/>
    </location>
</feature>
<dbReference type="Proteomes" id="UP000198942">
    <property type="component" value="Unassembled WGS sequence"/>
</dbReference>
<accession>A0A1H8AZ86</accession>
<dbReference type="Gene3D" id="2.70.70.10">
    <property type="entry name" value="Glucose Permease (Domain IIA)"/>
    <property type="match status" value="1"/>
</dbReference>
<feature type="signal peptide" evidence="2">
    <location>
        <begin position="1"/>
        <end position="21"/>
    </location>
</feature>
<dbReference type="Pfam" id="PF01551">
    <property type="entry name" value="Peptidase_M23"/>
    <property type="match status" value="1"/>
</dbReference>
<keyword evidence="5" id="KW-1185">Reference proteome</keyword>
<dbReference type="EMBL" id="FOCL01000001">
    <property type="protein sequence ID" value="SEM75209.1"/>
    <property type="molecule type" value="Genomic_DNA"/>
</dbReference>
<dbReference type="OrthoDB" id="9810477at2"/>
<dbReference type="SUPFAM" id="SSF51261">
    <property type="entry name" value="Duplicated hybrid motif"/>
    <property type="match status" value="1"/>
</dbReference>